<organism evidence="1 2">
    <name type="scientific">Protopolystoma xenopodis</name>
    <dbReference type="NCBI Taxonomy" id="117903"/>
    <lineage>
        <taxon>Eukaryota</taxon>
        <taxon>Metazoa</taxon>
        <taxon>Spiralia</taxon>
        <taxon>Lophotrochozoa</taxon>
        <taxon>Platyhelminthes</taxon>
        <taxon>Monogenea</taxon>
        <taxon>Polyopisthocotylea</taxon>
        <taxon>Polystomatidea</taxon>
        <taxon>Polystomatidae</taxon>
        <taxon>Protopolystoma</taxon>
    </lineage>
</organism>
<sequence>MKERKEDRTCKEKENGDENAFCLPAILCLPAVASPSLNFLRKSSNQNCVLAQAWLLLRCALVSTWPLKLASCRLGRSRCCPTEARTPSVVEAGSEKTQLFLMQGVGDGQVVRSRFAAVRLGQNAAMLP</sequence>
<dbReference type="Proteomes" id="UP000784294">
    <property type="component" value="Unassembled WGS sequence"/>
</dbReference>
<evidence type="ECO:0000313" key="2">
    <source>
        <dbReference type="Proteomes" id="UP000784294"/>
    </source>
</evidence>
<dbReference type="AlphaFoldDB" id="A0A3S5BFF9"/>
<reference evidence="1" key="1">
    <citation type="submission" date="2018-11" db="EMBL/GenBank/DDBJ databases">
        <authorList>
            <consortium name="Pathogen Informatics"/>
        </authorList>
    </citation>
    <scope>NUCLEOTIDE SEQUENCE</scope>
</reference>
<gene>
    <name evidence="1" type="ORF">PXEA_LOCUS36733</name>
</gene>
<name>A0A3S5BFF9_9PLAT</name>
<keyword evidence="2" id="KW-1185">Reference proteome</keyword>
<comment type="caution">
    <text evidence="1">The sequence shown here is derived from an EMBL/GenBank/DDBJ whole genome shotgun (WGS) entry which is preliminary data.</text>
</comment>
<protein>
    <submittedName>
        <fullName evidence="1">Uncharacterized protein</fullName>
    </submittedName>
</protein>
<evidence type="ECO:0000313" key="1">
    <source>
        <dbReference type="EMBL" id="VEL43293.1"/>
    </source>
</evidence>
<proteinExistence type="predicted"/>
<dbReference type="EMBL" id="CAAALY010280222">
    <property type="protein sequence ID" value="VEL43293.1"/>
    <property type="molecule type" value="Genomic_DNA"/>
</dbReference>
<accession>A0A3S5BFF9</accession>